<accession>A0A481ZA67</accession>
<evidence type="ECO:0000313" key="1">
    <source>
        <dbReference type="EMBL" id="QBK92050.1"/>
    </source>
</evidence>
<organism evidence="1">
    <name type="scientific">Pithovirus LCPAC304</name>
    <dbReference type="NCBI Taxonomy" id="2506594"/>
    <lineage>
        <taxon>Viruses</taxon>
        <taxon>Pithoviruses</taxon>
    </lineage>
</organism>
<name>A0A481ZA67_9VIRU</name>
<reference evidence="1" key="1">
    <citation type="journal article" date="2019" name="MBio">
        <title>Virus Genomes from Deep Sea Sediments Expand the Ocean Megavirome and Support Independent Origins of Viral Gigantism.</title>
        <authorList>
            <person name="Backstrom D."/>
            <person name="Yutin N."/>
            <person name="Jorgensen S.L."/>
            <person name="Dharamshi J."/>
            <person name="Homa F."/>
            <person name="Zaremba-Niedwiedzka K."/>
            <person name="Spang A."/>
            <person name="Wolf Y.I."/>
            <person name="Koonin E.V."/>
            <person name="Ettema T.J."/>
        </authorList>
    </citation>
    <scope>NUCLEOTIDE SEQUENCE</scope>
</reference>
<protein>
    <submittedName>
        <fullName evidence="1">Uncharacterized protein</fullName>
    </submittedName>
</protein>
<gene>
    <name evidence="1" type="ORF">LCPAC304_03970</name>
</gene>
<sequence length="203" mass="24050">MYILTTLLKNEKENEISNNQHSIMQCEYCKVYFDGIMAHQRQCKKKKAFDAEALVVATTKKVEEELERDFDCKIESINRGHDSELNCLRQHINFLQHELEKRDQFIKELTKERKIEFKNCEFHIHPSTTALLDCWKRFQCAYHNENPMIVEGDVQNAFVATILKTKDLTMEKKRENLEILYKDAEFKSPLLDQVNEGLVINIY</sequence>
<proteinExistence type="predicted"/>
<dbReference type="EMBL" id="MK500567">
    <property type="protein sequence ID" value="QBK92050.1"/>
    <property type="molecule type" value="Genomic_DNA"/>
</dbReference>